<evidence type="ECO:0000313" key="1">
    <source>
        <dbReference type="EMBL" id="MBB3195481.1"/>
    </source>
</evidence>
<dbReference type="EMBL" id="JACHXO010000005">
    <property type="protein sequence ID" value="MBB3195481.1"/>
    <property type="molecule type" value="Genomic_DNA"/>
</dbReference>
<gene>
    <name evidence="1" type="ORF">FHS28_002887</name>
</gene>
<keyword evidence="2" id="KW-1185">Reference proteome</keyword>
<dbReference type="SUPFAM" id="SSF52833">
    <property type="entry name" value="Thioredoxin-like"/>
    <property type="match status" value="1"/>
</dbReference>
<sequence>MSDTSSDTPVIKPKVGEYRRHILVCTGERCTGDGASQALFDSLGDKFKAAGLTSGPLRVKRTRASCFAACKGGPIVCVQPDGTWYYNVTPENMDRIIDQHLRGGRPVEDLVFHQAGCSDDDEGACNAPAACGPTSAAAATSPSCNSTGAGGAA</sequence>
<proteinExistence type="predicted"/>
<accession>A0ABR6GUS8</accession>
<dbReference type="Proteomes" id="UP000574369">
    <property type="component" value="Unassembled WGS sequence"/>
</dbReference>
<dbReference type="CDD" id="cd02980">
    <property type="entry name" value="TRX_Fd_family"/>
    <property type="match status" value="1"/>
</dbReference>
<comment type="caution">
    <text evidence="1">The sequence shown here is derived from an EMBL/GenBank/DDBJ whole genome shotgun (WGS) entry which is preliminary data.</text>
</comment>
<reference evidence="1 2" key="1">
    <citation type="submission" date="2020-08" db="EMBL/GenBank/DDBJ databases">
        <title>Genomic Encyclopedia of Type Strains, Phase III (KMG-III): the genomes of soil and plant-associated and newly described type strains.</title>
        <authorList>
            <person name="Whitman W."/>
        </authorList>
    </citation>
    <scope>NUCLEOTIDE SEQUENCE [LARGE SCALE GENOMIC DNA]</scope>
    <source>
        <strain evidence="1 2">CECT 7247</strain>
    </source>
</reference>
<dbReference type="Gene3D" id="3.40.30.10">
    <property type="entry name" value="Glutaredoxin"/>
    <property type="match status" value="1"/>
</dbReference>
<dbReference type="InterPro" id="IPR036249">
    <property type="entry name" value="Thioredoxin-like_sf"/>
</dbReference>
<evidence type="ECO:0000313" key="2">
    <source>
        <dbReference type="Proteomes" id="UP000574369"/>
    </source>
</evidence>
<name>A0ABR6GUS8_9BURK</name>
<protein>
    <submittedName>
        <fullName evidence="1">(2Fe-2S) ferredoxin</fullName>
    </submittedName>
</protein>
<organism evidence="1 2">
    <name type="scientific">Roseateles terrae</name>
    <dbReference type="NCBI Taxonomy" id="431060"/>
    <lineage>
        <taxon>Bacteria</taxon>
        <taxon>Pseudomonadati</taxon>
        <taxon>Pseudomonadota</taxon>
        <taxon>Betaproteobacteria</taxon>
        <taxon>Burkholderiales</taxon>
        <taxon>Sphaerotilaceae</taxon>
        <taxon>Roseateles</taxon>
    </lineage>
</organism>
<dbReference type="Pfam" id="PF01257">
    <property type="entry name" value="2Fe-2S_thioredx"/>
    <property type="match status" value="1"/>
</dbReference>